<dbReference type="PANTHER" id="PTHR43646">
    <property type="entry name" value="GLYCOSYLTRANSFERASE"/>
    <property type="match status" value="1"/>
</dbReference>
<dbReference type="Gene3D" id="3.90.550.10">
    <property type="entry name" value="Spore Coat Polysaccharide Biosynthesis Protein SpsA, Chain A"/>
    <property type="match status" value="1"/>
</dbReference>
<dbReference type="OrthoDB" id="9777873at2"/>
<comment type="similarity">
    <text evidence="8">Belongs to the glycosyltransferase 2 family. CrtQ subfamily.</text>
</comment>
<evidence type="ECO:0000256" key="5">
    <source>
        <dbReference type="ARBA" id="ARBA00023136"/>
    </source>
</evidence>
<evidence type="ECO:0000256" key="3">
    <source>
        <dbReference type="ARBA" id="ARBA00022676"/>
    </source>
</evidence>
<evidence type="ECO:0000313" key="11">
    <source>
        <dbReference type="EMBL" id="OFJ55810.1"/>
    </source>
</evidence>
<dbReference type="InterPro" id="IPR001173">
    <property type="entry name" value="Glyco_trans_2-like"/>
</dbReference>
<evidence type="ECO:0000256" key="2">
    <source>
        <dbReference type="ARBA" id="ARBA00022475"/>
    </source>
</evidence>
<feature type="domain" description="Glycosyltransferase 2-like" evidence="10">
    <location>
        <begin position="6"/>
        <end position="174"/>
    </location>
</feature>
<accession>A0A1E8QCJ7</accession>
<evidence type="ECO:0000256" key="7">
    <source>
        <dbReference type="ARBA" id="ARBA00037904"/>
    </source>
</evidence>
<dbReference type="AlphaFoldDB" id="A0A1E8QCJ7"/>
<keyword evidence="2" id="KW-1003">Cell membrane</keyword>
<dbReference type="GO" id="GO:0016757">
    <property type="term" value="F:glycosyltransferase activity"/>
    <property type="evidence" value="ECO:0007669"/>
    <property type="project" value="UniProtKB-KW"/>
</dbReference>
<dbReference type="EMBL" id="MCHX01000001">
    <property type="protein sequence ID" value="OFJ55810.1"/>
    <property type="molecule type" value="Genomic_DNA"/>
</dbReference>
<evidence type="ECO:0000259" key="10">
    <source>
        <dbReference type="Pfam" id="PF00535"/>
    </source>
</evidence>
<dbReference type="Proteomes" id="UP000178953">
    <property type="component" value="Unassembled WGS sequence"/>
</dbReference>
<keyword evidence="5" id="KW-0472">Membrane</keyword>
<reference evidence="11 12" key="1">
    <citation type="submission" date="2016-09" db="EMBL/GenBank/DDBJ databases">
        <title>genome sequence of Mycobacterium sp. 739 SCH.</title>
        <authorList>
            <person name="Greninger A.L."/>
            <person name="Qin X."/>
            <person name="Jerome K."/>
            <person name="Vora S."/>
            <person name="Quinn K."/>
        </authorList>
    </citation>
    <scope>NUCLEOTIDE SEQUENCE [LARGE SCALE GENOMIC DNA]</scope>
    <source>
        <strain evidence="11 12">SCH</strain>
    </source>
</reference>
<evidence type="ECO:0000256" key="1">
    <source>
        <dbReference type="ARBA" id="ARBA00004236"/>
    </source>
</evidence>
<evidence type="ECO:0000313" key="12">
    <source>
        <dbReference type="Proteomes" id="UP000178953"/>
    </source>
</evidence>
<dbReference type="GO" id="GO:0005886">
    <property type="term" value="C:plasma membrane"/>
    <property type="evidence" value="ECO:0007669"/>
    <property type="project" value="UniProtKB-SubCell"/>
</dbReference>
<proteinExistence type="inferred from homology"/>
<dbReference type="Pfam" id="PF00535">
    <property type="entry name" value="Glycos_transf_2"/>
    <property type="match status" value="1"/>
</dbReference>
<keyword evidence="4 11" id="KW-0808">Transferase</keyword>
<dbReference type="SUPFAM" id="SSF53448">
    <property type="entry name" value="Nucleotide-diphospho-sugar transferases"/>
    <property type="match status" value="1"/>
</dbReference>
<sequence length="237" mass="25552">MLGIAVVIPAHDEAATIARCVRSVLTAAGDVAVPVTVVVVLDACTDGSAAVLDEFGADVLAVEVDVRCVGAARAAGFRRARENYRERGWGDAQVWFATTDADSTVDRSWLRRQLDADADVVLGVVRIRDRRRMPAEVLRRYLAAYRAKFRADGRGHDHVHGANMGFRADAYWNVGGFAALPVHEDVDLVHRFDAVGARIARTVDIAVATSARPVGRAAGGFATHLQSLERPAEEEPA</sequence>
<evidence type="ECO:0000256" key="4">
    <source>
        <dbReference type="ARBA" id="ARBA00022679"/>
    </source>
</evidence>
<comment type="pathway">
    <text evidence="7">Carotenoid biosynthesis; staphyloxanthin biosynthesis; staphyloxanthin from farnesyl diphosphate: step 4/5.</text>
</comment>
<dbReference type="PANTHER" id="PTHR43646:SF2">
    <property type="entry name" value="GLYCOSYLTRANSFERASE 2-LIKE DOMAIN-CONTAINING PROTEIN"/>
    <property type="match status" value="1"/>
</dbReference>
<dbReference type="InterPro" id="IPR029044">
    <property type="entry name" value="Nucleotide-diphossugar_trans"/>
</dbReference>
<keyword evidence="12" id="KW-1185">Reference proteome</keyword>
<comment type="subcellular location">
    <subcellularLocation>
        <location evidence="1">Cell membrane</location>
    </subcellularLocation>
</comment>
<comment type="caution">
    <text evidence="11">The sequence shown here is derived from an EMBL/GenBank/DDBJ whole genome shotgun (WGS) entry which is preliminary data.</text>
</comment>
<name>A0A1E8QCJ7_9MYCO</name>
<organism evidence="11 12">
    <name type="scientific">Mycolicibacterium grossiae</name>
    <dbReference type="NCBI Taxonomy" id="1552759"/>
    <lineage>
        <taxon>Bacteria</taxon>
        <taxon>Bacillati</taxon>
        <taxon>Actinomycetota</taxon>
        <taxon>Actinomycetes</taxon>
        <taxon>Mycobacteriales</taxon>
        <taxon>Mycobacteriaceae</taxon>
        <taxon>Mycolicibacterium</taxon>
    </lineage>
</organism>
<evidence type="ECO:0000256" key="9">
    <source>
        <dbReference type="ARBA" id="ARBA00040345"/>
    </source>
</evidence>
<comment type="function">
    <text evidence="6">Catalyzes the glycosylation of 4,4'-diaponeurosporenoate, i.e. the esterification of glucose at the C1'' position with the carboxyl group of 4,4'-diaponeurosporenic acid, to form glycosyl-4,4'-diaponeurosporenoate. This is a step in the biosynthesis of staphyloxanthin, an orange pigment present in most staphylococci strains.</text>
</comment>
<evidence type="ECO:0000256" key="6">
    <source>
        <dbReference type="ARBA" id="ARBA00037281"/>
    </source>
</evidence>
<protein>
    <recommendedName>
        <fullName evidence="9">4,4'-diaponeurosporenoate glycosyltransferase</fullName>
    </recommendedName>
</protein>
<gene>
    <name evidence="11" type="ORF">BEL07_00580</name>
</gene>
<keyword evidence="3" id="KW-0328">Glycosyltransferase</keyword>
<evidence type="ECO:0000256" key="8">
    <source>
        <dbReference type="ARBA" id="ARBA00038120"/>
    </source>
</evidence>